<proteinExistence type="predicted"/>
<dbReference type="AlphaFoldDB" id="A0AAX1URT1"/>
<dbReference type="SUPFAM" id="SSF55486">
    <property type="entry name" value="Metalloproteases ('zincins'), catalytic domain"/>
    <property type="match status" value="1"/>
</dbReference>
<dbReference type="InterPro" id="IPR010428">
    <property type="entry name" value="Zincin_1"/>
</dbReference>
<dbReference type="Gene3D" id="3.30.2010.20">
    <property type="match status" value="1"/>
</dbReference>
<accession>A0AAX1URT1</accession>
<dbReference type="Proteomes" id="UP000266305">
    <property type="component" value="Unassembled WGS sequence"/>
</dbReference>
<dbReference type="Pfam" id="PF06262">
    <property type="entry name" value="Zincin_1"/>
    <property type="match status" value="1"/>
</dbReference>
<dbReference type="CDD" id="cd12952">
    <property type="entry name" value="MMP_ACEL2062"/>
    <property type="match status" value="1"/>
</dbReference>
<name>A0AAX1URT1_CERSP</name>
<dbReference type="RefSeq" id="WP_118999024.1">
    <property type="nucleotide sequence ID" value="NZ_QWGP01000001.1"/>
</dbReference>
<organism evidence="1 2">
    <name type="scientific">Cereibacter sphaeroides</name>
    <name type="common">Rhodobacter sphaeroides</name>
    <dbReference type="NCBI Taxonomy" id="1063"/>
    <lineage>
        <taxon>Bacteria</taxon>
        <taxon>Pseudomonadati</taxon>
        <taxon>Pseudomonadota</taxon>
        <taxon>Alphaproteobacteria</taxon>
        <taxon>Rhodobacterales</taxon>
        <taxon>Paracoccaceae</taxon>
        <taxon>Cereibacter</taxon>
    </lineage>
</organism>
<gene>
    <name evidence="1" type="ORF">D1114_00765</name>
</gene>
<evidence type="ECO:0000313" key="2">
    <source>
        <dbReference type="Proteomes" id="UP000266305"/>
    </source>
</evidence>
<dbReference type="InterPro" id="IPR038555">
    <property type="entry name" value="Zincin_1_sf"/>
</dbReference>
<dbReference type="EMBL" id="QWGP01000001">
    <property type="protein sequence ID" value="RHZ98649.1"/>
    <property type="molecule type" value="Genomic_DNA"/>
</dbReference>
<comment type="caution">
    <text evidence="1">The sequence shown here is derived from an EMBL/GenBank/DDBJ whole genome shotgun (WGS) entry which is preliminary data.</text>
</comment>
<reference evidence="1 2" key="1">
    <citation type="submission" date="2018-08" db="EMBL/GenBank/DDBJ databases">
        <title>Draft genome sequence of Rhodobacter sphaeroides FY.</title>
        <authorList>
            <person name="Rayyan A."/>
            <person name="Meyer T.E."/>
            <person name="Kyndt J.A."/>
        </authorList>
    </citation>
    <scope>NUCLEOTIDE SEQUENCE [LARGE SCALE GENOMIC DNA]</scope>
    <source>
        <strain evidence="1 2">FY</strain>
    </source>
</reference>
<sequence>MTQDLAQATAPDLDLIERLACEAVEALPAAYRAPAAAVLLRVADLPPDEILDEMEIDDPYELTGLYEGVPLPEKSVMDQPVQPDTIWLFRRPILDEWVARGDVTLRELVTHVMIHELAHHFGWSDEDIASIDPWWE</sequence>
<evidence type="ECO:0000313" key="1">
    <source>
        <dbReference type="EMBL" id="RHZ98649.1"/>
    </source>
</evidence>
<protein>
    <submittedName>
        <fullName evidence="1">Metallopeptidase family protein</fullName>
    </submittedName>
</protein>